<organism evidence="7 8">
    <name type="scientific">Syncephalastrum racemosum</name>
    <name type="common">Filamentous fungus</name>
    <dbReference type="NCBI Taxonomy" id="13706"/>
    <lineage>
        <taxon>Eukaryota</taxon>
        <taxon>Fungi</taxon>
        <taxon>Fungi incertae sedis</taxon>
        <taxon>Mucoromycota</taxon>
        <taxon>Mucoromycotina</taxon>
        <taxon>Mucoromycetes</taxon>
        <taxon>Mucorales</taxon>
        <taxon>Syncephalastraceae</taxon>
        <taxon>Syncephalastrum</taxon>
    </lineage>
</organism>
<sequence>MSTSQISQVDLKTEEPSATRILTRRASRSASTHATQQASNTNGKPMKDQAETSPPSNPETNNNHHHNNTDFYGANEQEEEEMYAKQEPAEPSERKQEQEKEDQQSKREDNNDDNDNGNAEEEEDEDEEEEELNPGRRSPAAESNDGTSASESVHASSNGEPVRVTRSQSVDDATTGSRKRTRDSAVPASASPAPSSPPATSARSAKKRRAKATALARARTAASTSNDDSSTTERETRTSSQRMSKEAREAKKAQRDAEIREKMAELDKLEQAVVDRSHPEYLKLVQEIENKHAERVKKAQSELHYSELNFKNTFDQVCKAAYDHFQLQKQGVRRQMMQQLQQQISKLEQEHYSLHVASSLDEQHVSAWVPRQRPSRLDSVVIPVADEEAEGDLANMRSAAASMPTRPGNINNHKQPSTTTTPTTTATNANTTTAATATVNHTHHSSSSASSSYQRTSPPLDMLASLADNRPHLRAPLLTQNHSPSSPKPIVN</sequence>
<feature type="region of interest" description="Disordered" evidence="6">
    <location>
        <begin position="402"/>
        <end position="492"/>
    </location>
</feature>
<feature type="compositionally biased region" description="Low complexity" evidence="6">
    <location>
        <begin position="51"/>
        <end position="61"/>
    </location>
</feature>
<comment type="subcellular location">
    <subcellularLocation>
        <location evidence="1">Nucleus</location>
    </subcellularLocation>
</comment>
<feature type="compositionally biased region" description="Low complexity" evidence="6">
    <location>
        <begin position="184"/>
        <end position="203"/>
    </location>
</feature>
<reference evidence="7 8" key="1">
    <citation type="submission" date="2016-07" db="EMBL/GenBank/DDBJ databases">
        <title>Pervasive Adenine N6-methylation of Active Genes in Fungi.</title>
        <authorList>
            <consortium name="DOE Joint Genome Institute"/>
            <person name="Mondo S.J."/>
            <person name="Dannebaum R.O."/>
            <person name="Kuo R.C."/>
            <person name="Labutti K."/>
            <person name="Haridas S."/>
            <person name="Kuo A."/>
            <person name="Salamov A."/>
            <person name="Ahrendt S.R."/>
            <person name="Lipzen A."/>
            <person name="Sullivan W."/>
            <person name="Andreopoulos W.B."/>
            <person name="Clum A."/>
            <person name="Lindquist E."/>
            <person name="Daum C."/>
            <person name="Ramamoorthy G.K."/>
            <person name="Gryganskyi A."/>
            <person name="Culley D."/>
            <person name="Magnuson J.K."/>
            <person name="James T.Y."/>
            <person name="O'Malley M.A."/>
            <person name="Stajich J.E."/>
            <person name="Spatafora J.W."/>
            <person name="Visel A."/>
            <person name="Grigoriev I.V."/>
        </authorList>
    </citation>
    <scope>NUCLEOTIDE SEQUENCE [LARGE SCALE GENOMIC DNA]</scope>
    <source>
        <strain evidence="7 8">NRRL 2496</strain>
    </source>
</reference>
<evidence type="ECO:0000256" key="2">
    <source>
        <dbReference type="ARBA" id="ARBA00022491"/>
    </source>
</evidence>
<feature type="region of interest" description="Disordered" evidence="6">
    <location>
        <begin position="1"/>
        <end position="257"/>
    </location>
</feature>
<evidence type="ECO:0000256" key="1">
    <source>
        <dbReference type="ARBA" id="ARBA00004123"/>
    </source>
</evidence>
<accession>A0A1X2HIF5</accession>
<feature type="compositionally biased region" description="Basic and acidic residues" evidence="6">
    <location>
        <begin position="231"/>
        <end position="257"/>
    </location>
</feature>
<proteinExistence type="predicted"/>
<keyword evidence="4" id="KW-0804">Transcription</keyword>
<dbReference type="GO" id="GO:0010468">
    <property type="term" value="P:regulation of gene expression"/>
    <property type="evidence" value="ECO:0007669"/>
    <property type="project" value="UniProtKB-ARBA"/>
</dbReference>
<dbReference type="OMA" id="AYSQYYW"/>
<dbReference type="EMBL" id="MCGN01000003">
    <property type="protein sequence ID" value="ORY98870.1"/>
    <property type="molecule type" value="Genomic_DNA"/>
</dbReference>
<dbReference type="InParanoid" id="A0A1X2HIF5"/>
<keyword evidence="2" id="KW-0678">Repressor</keyword>
<evidence type="ECO:0000313" key="7">
    <source>
        <dbReference type="EMBL" id="ORY98870.1"/>
    </source>
</evidence>
<dbReference type="STRING" id="13706.A0A1X2HIF5"/>
<feature type="compositionally biased region" description="Polar residues" evidence="6">
    <location>
        <begin position="144"/>
        <end position="176"/>
    </location>
</feature>
<dbReference type="Pfam" id="PF08598">
    <property type="entry name" value="Sds3"/>
    <property type="match status" value="1"/>
</dbReference>
<keyword evidence="3" id="KW-0805">Transcription regulation</keyword>
<dbReference type="InterPro" id="IPR013907">
    <property type="entry name" value="Sds3"/>
</dbReference>
<feature type="compositionally biased region" description="Polar residues" evidence="6">
    <location>
        <begin position="28"/>
        <end position="43"/>
    </location>
</feature>
<protein>
    <recommendedName>
        <fullName evidence="9">Sds3-like-domain-containing protein</fullName>
    </recommendedName>
</protein>
<name>A0A1X2HIF5_SYNRA</name>
<dbReference type="AlphaFoldDB" id="A0A1X2HIF5"/>
<dbReference type="SMART" id="SM01401">
    <property type="entry name" value="Sds3"/>
    <property type="match status" value="1"/>
</dbReference>
<evidence type="ECO:0000256" key="4">
    <source>
        <dbReference type="ARBA" id="ARBA00023163"/>
    </source>
</evidence>
<dbReference type="OrthoDB" id="2442703at2759"/>
<dbReference type="Proteomes" id="UP000242180">
    <property type="component" value="Unassembled WGS sequence"/>
</dbReference>
<dbReference type="GO" id="GO:0005654">
    <property type="term" value="C:nucleoplasm"/>
    <property type="evidence" value="ECO:0007669"/>
    <property type="project" value="UniProtKB-ARBA"/>
</dbReference>
<evidence type="ECO:0000256" key="5">
    <source>
        <dbReference type="ARBA" id="ARBA00023242"/>
    </source>
</evidence>
<feature type="compositionally biased region" description="Low complexity" evidence="6">
    <location>
        <begin position="212"/>
        <end position="229"/>
    </location>
</feature>
<feature type="compositionally biased region" description="Basic and acidic residues" evidence="6">
    <location>
        <begin position="82"/>
        <end position="109"/>
    </location>
</feature>
<feature type="compositionally biased region" description="Acidic residues" evidence="6">
    <location>
        <begin position="110"/>
        <end position="132"/>
    </location>
</feature>
<evidence type="ECO:0000313" key="8">
    <source>
        <dbReference type="Proteomes" id="UP000242180"/>
    </source>
</evidence>
<comment type="caution">
    <text evidence="7">The sequence shown here is derived from an EMBL/GenBank/DDBJ whole genome shotgun (WGS) entry which is preliminary data.</text>
</comment>
<keyword evidence="8" id="KW-1185">Reference proteome</keyword>
<feature type="compositionally biased region" description="Low complexity" evidence="6">
    <location>
        <begin position="417"/>
        <end position="452"/>
    </location>
</feature>
<evidence type="ECO:0008006" key="9">
    <source>
        <dbReference type="Google" id="ProtNLM"/>
    </source>
</evidence>
<gene>
    <name evidence="7" type="ORF">BCR43DRAFT_488310</name>
</gene>
<evidence type="ECO:0000256" key="3">
    <source>
        <dbReference type="ARBA" id="ARBA00023015"/>
    </source>
</evidence>
<evidence type="ECO:0000256" key="6">
    <source>
        <dbReference type="SAM" id="MobiDB-lite"/>
    </source>
</evidence>
<feature type="compositionally biased region" description="Polar residues" evidence="6">
    <location>
        <begin position="1"/>
        <end position="10"/>
    </location>
</feature>
<keyword evidence="5" id="KW-0539">Nucleus</keyword>